<feature type="region of interest" description="Disordered" evidence="1">
    <location>
        <begin position="20"/>
        <end position="99"/>
    </location>
</feature>
<reference evidence="2" key="1">
    <citation type="submission" date="2024-04" db="UniProtKB">
        <authorList>
            <consortium name="EnsemblMetazoa"/>
        </authorList>
    </citation>
    <scope>IDENTIFICATION</scope>
    <source>
        <strain evidence="2">EBRO</strain>
    </source>
</reference>
<keyword evidence="3" id="KW-1185">Reference proteome</keyword>
<evidence type="ECO:0000313" key="2">
    <source>
        <dbReference type="EnsemblMetazoa" id="ENSAATROPP000838"/>
    </source>
</evidence>
<dbReference type="EnsemblMetazoa" id="ENSAATROPT000880">
    <property type="protein sequence ID" value="ENSAATROPP000838"/>
    <property type="gene ID" value="ENSAATROPG000706"/>
</dbReference>
<feature type="compositionally biased region" description="Polar residues" evidence="1">
    <location>
        <begin position="21"/>
        <end position="41"/>
    </location>
</feature>
<feature type="compositionally biased region" description="Polar residues" evidence="1">
    <location>
        <begin position="139"/>
        <end position="151"/>
    </location>
</feature>
<evidence type="ECO:0000256" key="1">
    <source>
        <dbReference type="SAM" id="MobiDB-lite"/>
    </source>
</evidence>
<feature type="region of interest" description="Disordered" evidence="1">
    <location>
        <begin position="139"/>
        <end position="158"/>
    </location>
</feature>
<dbReference type="AlphaFoldDB" id="A0AAG5CQI4"/>
<accession>A0AAG5CQI4</accession>
<dbReference type="Proteomes" id="UP000075880">
    <property type="component" value="Unassembled WGS sequence"/>
</dbReference>
<name>A0AAG5CQI4_ANOAO</name>
<evidence type="ECO:0008006" key="4">
    <source>
        <dbReference type="Google" id="ProtNLM"/>
    </source>
</evidence>
<protein>
    <recommendedName>
        <fullName evidence="4">DUF4806 domain-containing protein</fullName>
    </recommendedName>
</protein>
<evidence type="ECO:0000313" key="3">
    <source>
        <dbReference type="Proteomes" id="UP000075880"/>
    </source>
</evidence>
<proteinExistence type="predicted"/>
<sequence>MEPASKILRLESAVTGETVRQIAQQSVPPTVTSSAPVNASMQPGKPQVPLKTSLTVITTSMPSLKPGRPPLPPKPTVTLSITSKSSSKPEKPPLPSMPTITLSTTLKPTTGFAASPKSLSQTLLPFTDASSSIQTAVLPNPRTTPFTSSSILPPPKAVPESSQRASVVQSSIQTAVLQVLGVVQQIHDTQKLQVEDSKRLEAKVDALASRMANLEEQVKRFAPQETSIDSERPTVVTVKMEKLSSIEDLHNFDNKLGSDKEFFKAIALWIEGTIIEEGMENRIRKALDLLFDRELLFRSSENQPRPNVFFAKCTNIHKLLQTVWRGNRSHSPTEQIVINQSIQKLCNESSSS</sequence>
<feature type="compositionally biased region" description="Polar residues" evidence="1">
    <location>
        <begin position="50"/>
        <end position="61"/>
    </location>
</feature>
<organism evidence="2 3">
    <name type="scientific">Anopheles atroparvus</name>
    <name type="common">European mosquito</name>
    <dbReference type="NCBI Taxonomy" id="41427"/>
    <lineage>
        <taxon>Eukaryota</taxon>
        <taxon>Metazoa</taxon>
        <taxon>Ecdysozoa</taxon>
        <taxon>Arthropoda</taxon>
        <taxon>Hexapoda</taxon>
        <taxon>Insecta</taxon>
        <taxon>Pterygota</taxon>
        <taxon>Neoptera</taxon>
        <taxon>Endopterygota</taxon>
        <taxon>Diptera</taxon>
        <taxon>Nematocera</taxon>
        <taxon>Culicoidea</taxon>
        <taxon>Culicidae</taxon>
        <taxon>Anophelinae</taxon>
        <taxon>Anopheles</taxon>
    </lineage>
</organism>